<accession>U5DIX3</accession>
<proteinExistence type="predicted"/>
<feature type="transmembrane region" description="Helical" evidence="8">
    <location>
        <begin position="111"/>
        <end position="130"/>
    </location>
</feature>
<evidence type="ECO:0000256" key="5">
    <source>
        <dbReference type="ARBA" id="ARBA00022692"/>
    </source>
</evidence>
<reference evidence="10 11" key="1">
    <citation type="submission" date="2013-05" db="EMBL/GenBank/DDBJ databases">
        <title>Draft genome sequence of Rubidibacter lacunae KORDI 51-2.</title>
        <authorList>
            <person name="Choi D.H."/>
            <person name="Noh J.H."/>
            <person name="Kwon K.-K."/>
            <person name="Lee J.-H."/>
            <person name="Ryu J.-Y."/>
        </authorList>
    </citation>
    <scope>NUCLEOTIDE SEQUENCE [LARGE SCALE GENOMIC DNA]</scope>
    <source>
        <strain evidence="10 11">KORDI 51-2</strain>
    </source>
</reference>
<evidence type="ECO:0000256" key="8">
    <source>
        <dbReference type="SAM" id="Phobius"/>
    </source>
</evidence>
<evidence type="ECO:0000313" key="11">
    <source>
        <dbReference type="Proteomes" id="UP000016960"/>
    </source>
</evidence>
<evidence type="ECO:0000256" key="6">
    <source>
        <dbReference type="ARBA" id="ARBA00022989"/>
    </source>
</evidence>
<protein>
    <submittedName>
        <fullName evidence="10">Putative membrane protein</fullName>
    </submittedName>
</protein>
<dbReference type="InParanoid" id="U5DIX3"/>
<keyword evidence="4" id="KW-0808">Transferase</keyword>
<dbReference type="PANTHER" id="PTHR33908:SF3">
    <property type="entry name" value="UNDECAPRENYL PHOSPHATE-ALPHA-4-AMINO-4-DEOXY-L-ARABINOSE ARABINOSYL TRANSFERASE"/>
    <property type="match status" value="1"/>
</dbReference>
<keyword evidence="5 8" id="KW-0812">Transmembrane</keyword>
<name>U5DIX3_9CHRO</name>
<dbReference type="AlphaFoldDB" id="U5DIX3"/>
<feature type="transmembrane region" description="Helical" evidence="8">
    <location>
        <begin position="164"/>
        <end position="182"/>
    </location>
</feature>
<dbReference type="InterPro" id="IPR038731">
    <property type="entry name" value="RgtA/B/C-like"/>
</dbReference>
<feature type="transmembrane region" description="Helical" evidence="8">
    <location>
        <begin position="229"/>
        <end position="246"/>
    </location>
</feature>
<dbReference type="PANTHER" id="PTHR33908">
    <property type="entry name" value="MANNOSYLTRANSFERASE YKCB-RELATED"/>
    <property type="match status" value="1"/>
</dbReference>
<dbReference type="Proteomes" id="UP000016960">
    <property type="component" value="Unassembled WGS sequence"/>
</dbReference>
<feature type="domain" description="Glycosyltransferase RgtA/B/C/D-like" evidence="9">
    <location>
        <begin position="105"/>
        <end position="240"/>
    </location>
</feature>
<comment type="caution">
    <text evidence="10">The sequence shown here is derived from an EMBL/GenBank/DDBJ whole genome shotgun (WGS) entry which is preliminary data.</text>
</comment>
<dbReference type="PATRIC" id="fig|582515.4.peg.2081"/>
<feature type="transmembrane region" description="Helical" evidence="8">
    <location>
        <begin position="361"/>
        <end position="382"/>
    </location>
</feature>
<comment type="subcellular location">
    <subcellularLocation>
        <location evidence="1">Cell membrane</location>
        <topology evidence="1">Multi-pass membrane protein</topology>
    </subcellularLocation>
</comment>
<keyword evidence="11" id="KW-1185">Reference proteome</keyword>
<evidence type="ECO:0000256" key="2">
    <source>
        <dbReference type="ARBA" id="ARBA00022475"/>
    </source>
</evidence>
<feature type="transmembrane region" description="Helical" evidence="8">
    <location>
        <begin position="388"/>
        <end position="408"/>
    </location>
</feature>
<feature type="transmembrane region" description="Helical" evidence="8">
    <location>
        <begin position="292"/>
        <end position="309"/>
    </location>
</feature>
<dbReference type="STRING" id="582515.KR51_00018470"/>
<evidence type="ECO:0000256" key="3">
    <source>
        <dbReference type="ARBA" id="ARBA00022676"/>
    </source>
</evidence>
<keyword evidence="3" id="KW-0328">Glycosyltransferase</keyword>
<dbReference type="GO" id="GO:0009103">
    <property type="term" value="P:lipopolysaccharide biosynthetic process"/>
    <property type="evidence" value="ECO:0007669"/>
    <property type="project" value="UniProtKB-ARBA"/>
</dbReference>
<dbReference type="GO" id="GO:0010041">
    <property type="term" value="P:response to iron(III) ion"/>
    <property type="evidence" value="ECO:0007669"/>
    <property type="project" value="TreeGrafter"/>
</dbReference>
<evidence type="ECO:0000256" key="1">
    <source>
        <dbReference type="ARBA" id="ARBA00004651"/>
    </source>
</evidence>
<feature type="transmembrane region" description="Helical" evidence="8">
    <location>
        <begin position="329"/>
        <end position="349"/>
    </location>
</feature>
<sequence>MFGFKQSTHGLQLTAILVVGTLLRFANLAGKPLWLDEIVTALFASGRGYGAVPVGVAIAPAQLPDFFAVQPTTCAAIAQLLATQSTHPPLFFCLMHGWLSALAPLNLPLAWVLRSLPALFGVGAIAAMYWLNRTAFSPQTGLLGAALMAVSPFGVYLSQEARQYSLLVLVLALALNCAVALARRSRVWIWVAWGALNAFGCYLHYFFLLVFTAQLLVLGWVFRKQPRRWWALVGGALGIATSYLPWLPIATRHFSSNKVDWLPDPAGAAPLVQLLVGSLSMAIALPVEKQPGWLQAIAGTILLAFALWLGWHVGRGLRVLWQAQRQSLVILGGTLAVVLVEFLGLIFVLQKDISVAPRYNYAFFPMAIGLLAASIWAARAAGKQPVRVWIAIAAGLAGSFCVIGSLAFMKPYLPGFAAERFNRSPQPVLIAVGYSDSLNLALGLSYALELSKSRPLLEPAYFVFLDRSSGYGRVWQDLANVAIAADDLWMVGPGLRRRSFPDSLQLGDRACQRDPENYYRIGIPYQRYDCRLPRAVDGADIGNVLKLAASSR</sequence>
<gene>
    <name evidence="10" type="ORF">KR51_00018470</name>
</gene>
<dbReference type="eggNOG" id="COG5305">
    <property type="taxonomic scope" value="Bacteria"/>
</dbReference>
<dbReference type="Pfam" id="PF13231">
    <property type="entry name" value="PMT_2"/>
    <property type="match status" value="1"/>
</dbReference>
<keyword evidence="6 8" id="KW-1133">Transmembrane helix</keyword>
<evidence type="ECO:0000259" key="9">
    <source>
        <dbReference type="Pfam" id="PF13231"/>
    </source>
</evidence>
<feature type="transmembrane region" description="Helical" evidence="8">
    <location>
        <begin position="202"/>
        <end position="222"/>
    </location>
</feature>
<dbReference type="GO" id="GO:0005886">
    <property type="term" value="C:plasma membrane"/>
    <property type="evidence" value="ECO:0007669"/>
    <property type="project" value="UniProtKB-SubCell"/>
</dbReference>
<dbReference type="GO" id="GO:0016763">
    <property type="term" value="F:pentosyltransferase activity"/>
    <property type="evidence" value="ECO:0007669"/>
    <property type="project" value="TreeGrafter"/>
</dbReference>
<feature type="transmembrane region" description="Helical" evidence="8">
    <location>
        <begin position="136"/>
        <end position="157"/>
    </location>
</feature>
<keyword evidence="7 8" id="KW-0472">Membrane</keyword>
<evidence type="ECO:0000256" key="4">
    <source>
        <dbReference type="ARBA" id="ARBA00022679"/>
    </source>
</evidence>
<evidence type="ECO:0000313" key="10">
    <source>
        <dbReference type="EMBL" id="ERN41621.1"/>
    </source>
</evidence>
<evidence type="ECO:0000256" key="7">
    <source>
        <dbReference type="ARBA" id="ARBA00023136"/>
    </source>
</evidence>
<organism evidence="10 11">
    <name type="scientific">Rubidibacter lacunae KORDI 51-2</name>
    <dbReference type="NCBI Taxonomy" id="582515"/>
    <lineage>
        <taxon>Bacteria</taxon>
        <taxon>Bacillati</taxon>
        <taxon>Cyanobacteriota</taxon>
        <taxon>Cyanophyceae</taxon>
        <taxon>Oscillatoriophycideae</taxon>
        <taxon>Chroococcales</taxon>
        <taxon>Aphanothecaceae</taxon>
        <taxon>Rubidibacter</taxon>
    </lineage>
</organism>
<keyword evidence="2" id="KW-1003">Cell membrane</keyword>
<dbReference type="InterPro" id="IPR050297">
    <property type="entry name" value="LipidA_mod_glycosyltrf_83"/>
</dbReference>
<dbReference type="EMBL" id="ASSJ01000047">
    <property type="protein sequence ID" value="ERN41621.1"/>
    <property type="molecule type" value="Genomic_DNA"/>
</dbReference>